<evidence type="ECO:0000256" key="2">
    <source>
        <dbReference type="ARBA" id="ARBA00008335"/>
    </source>
</evidence>
<comment type="subcellular location">
    <subcellularLocation>
        <location evidence="1">Membrane</location>
        <topology evidence="1">Multi-pass membrane protein</topology>
    </subcellularLocation>
</comment>
<comment type="caution">
    <text evidence="7">The sequence shown here is derived from an EMBL/GenBank/DDBJ whole genome shotgun (WGS) entry which is preliminary data.</text>
</comment>
<evidence type="ECO:0000256" key="1">
    <source>
        <dbReference type="ARBA" id="ARBA00004141"/>
    </source>
</evidence>
<evidence type="ECO:0000256" key="4">
    <source>
        <dbReference type="ARBA" id="ARBA00022989"/>
    </source>
</evidence>
<proteinExistence type="inferred from homology"/>
<protein>
    <submittedName>
        <fullName evidence="7">Uncharacterized protein</fullName>
    </submittedName>
</protein>
<evidence type="ECO:0000256" key="5">
    <source>
        <dbReference type="ARBA" id="ARBA00023136"/>
    </source>
</evidence>
<gene>
    <name evidence="7" type="ORF">Plec18167_004975</name>
</gene>
<keyword evidence="4 6" id="KW-1133">Transmembrane helix</keyword>
<accession>A0ABR3XNJ9</accession>
<dbReference type="Gene3D" id="1.20.1250.20">
    <property type="entry name" value="MFS general substrate transporter like domains"/>
    <property type="match status" value="1"/>
</dbReference>
<feature type="transmembrane region" description="Helical" evidence="6">
    <location>
        <begin position="93"/>
        <end position="113"/>
    </location>
</feature>
<keyword evidence="5 6" id="KW-0472">Membrane</keyword>
<sequence length="204" mass="22976">MRETCAVIILERKAKCLRREKNDPSIVSILDSRLEPKELFLSSIARPFKLLCSPIVFLMSANSAICYGYLFLLFTTFTIVFEEQYGFSGGIAGLTYLGVGVGLLVGVVILRLLSDKIVTHLSRGGEMKPEYRLPIMIFFSPLLPVGLFWYGWSAQAHTHWIVPIIGTAVLATGLFSIFVSCMTYLIDAFPRYGEYLRTRFPPNF</sequence>
<dbReference type="PANTHER" id="PTHR23502">
    <property type="entry name" value="MAJOR FACILITATOR SUPERFAMILY"/>
    <property type="match status" value="1"/>
</dbReference>
<evidence type="ECO:0000256" key="6">
    <source>
        <dbReference type="SAM" id="Phobius"/>
    </source>
</evidence>
<organism evidence="7 8">
    <name type="scientific">Paecilomyces lecythidis</name>
    <dbReference type="NCBI Taxonomy" id="3004212"/>
    <lineage>
        <taxon>Eukaryota</taxon>
        <taxon>Fungi</taxon>
        <taxon>Dikarya</taxon>
        <taxon>Ascomycota</taxon>
        <taxon>Pezizomycotina</taxon>
        <taxon>Eurotiomycetes</taxon>
        <taxon>Eurotiomycetidae</taxon>
        <taxon>Eurotiales</taxon>
        <taxon>Thermoascaceae</taxon>
        <taxon>Paecilomyces</taxon>
    </lineage>
</organism>
<feature type="transmembrane region" description="Helical" evidence="6">
    <location>
        <begin position="133"/>
        <end position="152"/>
    </location>
</feature>
<name>A0ABR3XNJ9_9EURO</name>
<dbReference type="Proteomes" id="UP001583193">
    <property type="component" value="Unassembled WGS sequence"/>
</dbReference>
<feature type="transmembrane region" description="Helical" evidence="6">
    <location>
        <begin position="164"/>
        <end position="186"/>
    </location>
</feature>
<dbReference type="SUPFAM" id="SSF103473">
    <property type="entry name" value="MFS general substrate transporter"/>
    <property type="match status" value="1"/>
</dbReference>
<keyword evidence="3 6" id="KW-0812">Transmembrane</keyword>
<evidence type="ECO:0000313" key="7">
    <source>
        <dbReference type="EMBL" id="KAL1877286.1"/>
    </source>
</evidence>
<reference evidence="7 8" key="1">
    <citation type="journal article" date="2024" name="IMA Fungus">
        <title>IMA Genome - F19 : A genome assembly and annotation guide to empower mycologists, including annotated draft genome sequences of Ceratocystis pirilliformis, Diaporthe australafricana, Fusarium ophioides, Paecilomyces lecythidis, and Sporothrix stenoceras.</title>
        <authorList>
            <person name="Aylward J."/>
            <person name="Wilson A.M."/>
            <person name="Visagie C.M."/>
            <person name="Spraker J."/>
            <person name="Barnes I."/>
            <person name="Buitendag C."/>
            <person name="Ceriani C."/>
            <person name="Del Mar Angel L."/>
            <person name="du Plessis D."/>
            <person name="Fuchs T."/>
            <person name="Gasser K."/>
            <person name="Kramer D."/>
            <person name="Li W."/>
            <person name="Munsamy K."/>
            <person name="Piso A."/>
            <person name="Price J.L."/>
            <person name="Sonnekus B."/>
            <person name="Thomas C."/>
            <person name="van der Nest A."/>
            <person name="van Dijk A."/>
            <person name="van Heerden A."/>
            <person name="van Vuuren N."/>
            <person name="Yilmaz N."/>
            <person name="Duong T.A."/>
            <person name="van der Merwe N.A."/>
            <person name="Wingfield M.J."/>
            <person name="Wingfield B.D."/>
        </authorList>
    </citation>
    <scope>NUCLEOTIDE SEQUENCE [LARGE SCALE GENOMIC DNA]</scope>
    <source>
        <strain evidence="7 8">CMW 18167</strain>
    </source>
</reference>
<keyword evidence="8" id="KW-1185">Reference proteome</keyword>
<feature type="transmembrane region" description="Helical" evidence="6">
    <location>
        <begin position="55"/>
        <end position="81"/>
    </location>
</feature>
<dbReference type="PANTHER" id="PTHR23502:SF68">
    <property type="entry name" value="MULTIDRUG TRANSPORTER, PUTATIVE (AFU_ORTHOLOGUE AFUA_3G01120)-RELATED"/>
    <property type="match status" value="1"/>
</dbReference>
<dbReference type="EMBL" id="JAVDPF010000014">
    <property type="protein sequence ID" value="KAL1877286.1"/>
    <property type="molecule type" value="Genomic_DNA"/>
</dbReference>
<dbReference type="InterPro" id="IPR036259">
    <property type="entry name" value="MFS_trans_sf"/>
</dbReference>
<comment type="similarity">
    <text evidence="2">Belongs to the major facilitator superfamily.</text>
</comment>
<evidence type="ECO:0000313" key="8">
    <source>
        <dbReference type="Proteomes" id="UP001583193"/>
    </source>
</evidence>
<evidence type="ECO:0000256" key="3">
    <source>
        <dbReference type="ARBA" id="ARBA00022692"/>
    </source>
</evidence>